<evidence type="ECO:0000313" key="5">
    <source>
        <dbReference type="EMBL" id="OGI80995.1"/>
    </source>
</evidence>
<dbReference type="InterPro" id="IPR001845">
    <property type="entry name" value="HTH_ArsR_DNA-bd_dom"/>
</dbReference>
<name>A0A1F6WH20_9BACT</name>
<evidence type="ECO:0000256" key="2">
    <source>
        <dbReference type="ARBA" id="ARBA00023125"/>
    </source>
</evidence>
<dbReference type="PANTHER" id="PTHR43132:SF2">
    <property type="entry name" value="ARSENICAL RESISTANCE OPERON REPRESSOR ARSR-RELATED"/>
    <property type="match status" value="1"/>
</dbReference>
<dbReference type="EMBL" id="MFUH01000044">
    <property type="protein sequence ID" value="OGI80995.1"/>
    <property type="molecule type" value="Genomic_DNA"/>
</dbReference>
<dbReference type="PANTHER" id="PTHR43132">
    <property type="entry name" value="ARSENICAL RESISTANCE OPERON REPRESSOR ARSR-RELATED"/>
    <property type="match status" value="1"/>
</dbReference>
<organism evidence="5 6">
    <name type="scientific">Candidatus Nomurabacteria bacterium RIFCSPHIGHO2_02_FULL_42_24</name>
    <dbReference type="NCBI Taxonomy" id="1801757"/>
    <lineage>
        <taxon>Bacteria</taxon>
        <taxon>Candidatus Nomuraibacteriota</taxon>
    </lineage>
</organism>
<evidence type="ECO:0000313" key="6">
    <source>
        <dbReference type="Proteomes" id="UP000179880"/>
    </source>
</evidence>
<dbReference type="Pfam" id="PF01022">
    <property type="entry name" value="HTH_5"/>
    <property type="match status" value="1"/>
</dbReference>
<dbReference type="Gene3D" id="1.10.10.10">
    <property type="entry name" value="Winged helix-like DNA-binding domain superfamily/Winged helix DNA-binding domain"/>
    <property type="match status" value="1"/>
</dbReference>
<keyword evidence="3" id="KW-0804">Transcription</keyword>
<comment type="caution">
    <text evidence="5">The sequence shown here is derived from an EMBL/GenBank/DDBJ whole genome shotgun (WGS) entry which is preliminary data.</text>
</comment>
<dbReference type="CDD" id="cd00090">
    <property type="entry name" value="HTH_ARSR"/>
    <property type="match status" value="1"/>
</dbReference>
<sequence length="89" mass="10276">MSLQYKKIERLVKGFANHRRIQILELLEKNPGLSVDNISQNLDVNFVTIADHTRKLYDAGLVEKKHKGRFVMNSLTRAGKDIMSFCKML</sequence>
<dbReference type="SMART" id="SM00418">
    <property type="entry name" value="HTH_ARSR"/>
    <property type="match status" value="1"/>
</dbReference>
<dbReference type="GO" id="GO:0003700">
    <property type="term" value="F:DNA-binding transcription factor activity"/>
    <property type="evidence" value="ECO:0007669"/>
    <property type="project" value="InterPro"/>
</dbReference>
<evidence type="ECO:0000256" key="3">
    <source>
        <dbReference type="ARBA" id="ARBA00023163"/>
    </source>
</evidence>
<dbReference type="InterPro" id="IPR036390">
    <property type="entry name" value="WH_DNA-bd_sf"/>
</dbReference>
<keyword evidence="1" id="KW-0805">Transcription regulation</keyword>
<dbReference type="SUPFAM" id="SSF46785">
    <property type="entry name" value="Winged helix' DNA-binding domain"/>
    <property type="match status" value="1"/>
</dbReference>
<feature type="domain" description="HTH arsR-type" evidence="4">
    <location>
        <begin position="1"/>
        <end position="89"/>
    </location>
</feature>
<dbReference type="GO" id="GO:0003677">
    <property type="term" value="F:DNA binding"/>
    <property type="evidence" value="ECO:0007669"/>
    <property type="project" value="UniProtKB-KW"/>
</dbReference>
<gene>
    <name evidence="5" type="ORF">A3B93_00585</name>
</gene>
<accession>A0A1F6WH20</accession>
<dbReference type="InterPro" id="IPR036388">
    <property type="entry name" value="WH-like_DNA-bd_sf"/>
</dbReference>
<dbReference type="PROSITE" id="PS50987">
    <property type="entry name" value="HTH_ARSR_2"/>
    <property type="match status" value="1"/>
</dbReference>
<dbReference type="InterPro" id="IPR011991">
    <property type="entry name" value="ArsR-like_HTH"/>
</dbReference>
<proteinExistence type="predicted"/>
<dbReference type="AlphaFoldDB" id="A0A1F6WH20"/>
<dbReference type="Proteomes" id="UP000179880">
    <property type="component" value="Unassembled WGS sequence"/>
</dbReference>
<reference evidence="5 6" key="1">
    <citation type="journal article" date="2016" name="Nat. Commun.">
        <title>Thousands of microbial genomes shed light on interconnected biogeochemical processes in an aquifer system.</title>
        <authorList>
            <person name="Anantharaman K."/>
            <person name="Brown C.T."/>
            <person name="Hug L.A."/>
            <person name="Sharon I."/>
            <person name="Castelle C.J."/>
            <person name="Probst A.J."/>
            <person name="Thomas B.C."/>
            <person name="Singh A."/>
            <person name="Wilkins M.J."/>
            <person name="Karaoz U."/>
            <person name="Brodie E.L."/>
            <person name="Williams K.H."/>
            <person name="Hubbard S.S."/>
            <person name="Banfield J.F."/>
        </authorList>
    </citation>
    <scope>NUCLEOTIDE SEQUENCE [LARGE SCALE GENOMIC DNA]</scope>
</reference>
<evidence type="ECO:0000256" key="1">
    <source>
        <dbReference type="ARBA" id="ARBA00023015"/>
    </source>
</evidence>
<evidence type="ECO:0000259" key="4">
    <source>
        <dbReference type="PROSITE" id="PS50987"/>
    </source>
</evidence>
<protein>
    <recommendedName>
        <fullName evidence="4">HTH arsR-type domain-containing protein</fullName>
    </recommendedName>
</protein>
<dbReference type="InterPro" id="IPR051011">
    <property type="entry name" value="Metal_resp_trans_reg"/>
</dbReference>
<keyword evidence="2" id="KW-0238">DNA-binding</keyword>